<proteinExistence type="predicted"/>
<evidence type="ECO:0000313" key="2">
    <source>
        <dbReference type="EMBL" id="AZB73320.1"/>
    </source>
</evidence>
<dbReference type="PANTHER" id="PTHR38342">
    <property type="entry name" value="SLR5037 PROTEIN"/>
    <property type="match status" value="1"/>
</dbReference>
<evidence type="ECO:0000259" key="1">
    <source>
        <dbReference type="Pfam" id="PF03625"/>
    </source>
</evidence>
<dbReference type="InterPro" id="IPR035923">
    <property type="entry name" value="TT1751-like_sf"/>
</dbReference>
<dbReference type="Gene3D" id="3.30.310.70">
    <property type="entry name" value="TT1751-like domain"/>
    <property type="match status" value="1"/>
</dbReference>
<protein>
    <submittedName>
        <fullName evidence="2">DUF302 domain-containing protein</fullName>
    </submittedName>
</protein>
<accession>A0AAN1QPZ7</accession>
<feature type="domain" description="DUF302" evidence="1">
    <location>
        <begin position="34"/>
        <end position="97"/>
    </location>
</feature>
<evidence type="ECO:0000313" key="3">
    <source>
        <dbReference type="Proteomes" id="UP000267249"/>
    </source>
</evidence>
<dbReference type="AlphaFoldDB" id="A0AAN1QPZ7"/>
<organism evidence="2 3">
    <name type="scientific">Synechococcus elongatus PCC 11801</name>
    <dbReference type="NCBI Taxonomy" id="2219813"/>
    <lineage>
        <taxon>Bacteria</taxon>
        <taxon>Bacillati</taxon>
        <taxon>Cyanobacteriota</taxon>
        <taxon>Cyanophyceae</taxon>
        <taxon>Synechococcales</taxon>
        <taxon>Synechococcaceae</taxon>
        <taxon>Synechococcus</taxon>
    </lineage>
</organism>
<dbReference type="PANTHER" id="PTHR38342:SF1">
    <property type="entry name" value="SLR5037 PROTEIN"/>
    <property type="match status" value="1"/>
</dbReference>
<name>A0AAN1QPZ7_SYNEL</name>
<dbReference type="InterPro" id="IPR005180">
    <property type="entry name" value="DUF302"/>
</dbReference>
<dbReference type="Proteomes" id="UP000267249">
    <property type="component" value="Chromosome"/>
</dbReference>
<dbReference type="EMBL" id="CP030139">
    <property type="protein sequence ID" value="AZB73320.1"/>
    <property type="molecule type" value="Genomic_DNA"/>
</dbReference>
<dbReference type="InterPro" id="IPR016796">
    <property type="entry name" value="UCP021774"/>
</dbReference>
<reference evidence="2 3" key="1">
    <citation type="journal article" date="2018" name="Sci. Rep.">
        <title>Genome Features and Biochemical Characteristics of a Robust, Fast Growing and Naturally Transformable Cyanobacterium Synechococcus elongatus PCC 11801 Isolated from India.</title>
        <authorList>
            <person name="Jaiswal D."/>
            <person name="Sengupta A."/>
            <person name="Sohoni S."/>
            <person name="Sengupta S."/>
            <person name="Phadnavis A.G."/>
            <person name="Pakrasi H.B."/>
            <person name="Wangikar P.P."/>
        </authorList>
    </citation>
    <scope>NUCLEOTIDE SEQUENCE [LARGE SCALE GENOMIC DNA]</scope>
    <source>
        <strain evidence="2 3">PCC 11801</strain>
    </source>
</reference>
<dbReference type="CDD" id="cd14797">
    <property type="entry name" value="DUF302"/>
    <property type="match status" value="1"/>
</dbReference>
<gene>
    <name evidence="2" type="ORF">DOP62_11900</name>
</gene>
<dbReference type="Pfam" id="PF03625">
    <property type="entry name" value="DUF302"/>
    <property type="match status" value="1"/>
</dbReference>
<sequence length="127" mass="14110">MYHLSKVLQLPFDDALSHTKEVLKQHGFGVLTEIDAQAAFKQKLDVEFRHYTILGACHPRIAYSILQAEDKAGVFYPCNVVVQEHENGCVEVSAIDPAVMFAALENPETRAIALEAKTLMEQAIAQL</sequence>
<dbReference type="PIRSF" id="PIRSF021774">
    <property type="entry name" value="UCP021774"/>
    <property type="match status" value="1"/>
</dbReference>
<dbReference type="SUPFAM" id="SSF103247">
    <property type="entry name" value="TT1751-like"/>
    <property type="match status" value="1"/>
</dbReference>
<dbReference type="RefSeq" id="WP_208674003.1">
    <property type="nucleotide sequence ID" value="NZ_CP030139.2"/>
</dbReference>